<gene>
    <name evidence="9" type="ORF">RIF23_14795</name>
</gene>
<dbReference type="SUPFAM" id="SSF103473">
    <property type="entry name" value="MFS general substrate transporter"/>
    <property type="match status" value="1"/>
</dbReference>
<evidence type="ECO:0000313" key="9">
    <source>
        <dbReference type="EMBL" id="MDS1271564.1"/>
    </source>
</evidence>
<comment type="subcellular location">
    <subcellularLocation>
        <location evidence="1">Cell membrane</location>
        <topology evidence="1">Multi-pass membrane protein</topology>
    </subcellularLocation>
</comment>
<comment type="caution">
    <text evidence="9">The sequence shown here is derived from an EMBL/GenBank/DDBJ whole genome shotgun (WGS) entry which is preliminary data.</text>
</comment>
<reference evidence="10" key="1">
    <citation type="submission" date="2023-07" db="EMBL/GenBank/DDBJ databases">
        <title>Novel species in the genus Lipingzhangella isolated from Sambhar Salt Lake.</title>
        <authorList>
            <person name="Jiya N."/>
            <person name="Kajale S."/>
            <person name="Sharma A."/>
        </authorList>
    </citation>
    <scope>NUCLEOTIDE SEQUENCE [LARGE SCALE GENOMIC DNA]</scope>
    <source>
        <strain evidence="10">LS1_29</strain>
    </source>
</reference>
<evidence type="ECO:0000313" key="10">
    <source>
        <dbReference type="Proteomes" id="UP001250214"/>
    </source>
</evidence>
<feature type="transmembrane region" description="Helical" evidence="7">
    <location>
        <begin position="302"/>
        <end position="323"/>
    </location>
</feature>
<dbReference type="PANTHER" id="PTHR23513:SF11">
    <property type="entry name" value="STAPHYLOFERRIN A TRANSPORTER"/>
    <property type="match status" value="1"/>
</dbReference>
<dbReference type="InterPro" id="IPR020846">
    <property type="entry name" value="MFS_dom"/>
</dbReference>
<keyword evidence="5 7" id="KW-0472">Membrane</keyword>
<name>A0ABU2HAE3_9ACTN</name>
<organism evidence="9 10">
    <name type="scientific">Lipingzhangella rawalii</name>
    <dbReference type="NCBI Taxonomy" id="2055835"/>
    <lineage>
        <taxon>Bacteria</taxon>
        <taxon>Bacillati</taxon>
        <taxon>Actinomycetota</taxon>
        <taxon>Actinomycetes</taxon>
        <taxon>Streptosporangiales</taxon>
        <taxon>Nocardiopsidaceae</taxon>
        <taxon>Lipingzhangella</taxon>
    </lineage>
</organism>
<feature type="transmembrane region" description="Helical" evidence="7">
    <location>
        <begin position="271"/>
        <end position="290"/>
    </location>
</feature>
<dbReference type="Proteomes" id="UP001250214">
    <property type="component" value="Unassembled WGS sequence"/>
</dbReference>
<evidence type="ECO:0000256" key="3">
    <source>
        <dbReference type="ARBA" id="ARBA00022692"/>
    </source>
</evidence>
<keyword evidence="4 7" id="KW-1133">Transmembrane helix</keyword>
<feature type="transmembrane region" description="Helical" evidence="7">
    <location>
        <begin position="392"/>
        <end position="416"/>
    </location>
</feature>
<dbReference type="InterPro" id="IPR036259">
    <property type="entry name" value="MFS_trans_sf"/>
</dbReference>
<feature type="transmembrane region" description="Helical" evidence="7">
    <location>
        <begin position="422"/>
        <end position="439"/>
    </location>
</feature>
<keyword evidence="3 7" id="KW-0812">Transmembrane</keyword>
<evidence type="ECO:0000256" key="7">
    <source>
        <dbReference type="SAM" id="Phobius"/>
    </source>
</evidence>
<sequence length="456" mass="47969">MDEIPSGRPNESHSENEQEHSDTDGEAESPRQPVEEPAEEGSAGTAPPTDWRSGYRLVMSVREFQALWLSHVLSMTGTSLLSIAVTVLVYQQTNSAVASGITLAMTFLPQAVGGVLLAGLADIFPRRQIIIASDLIRGILVLAIGWPGLPVWAIWTLLFFVILPTMPFAAARAALMADIVQGERYVAGSAIINLTTQAGQIGGLLLGGAVLTLIGPNSTMLLNGIAFALAALIVWAGVRFRPSTLADNEDNSRYWGITLEGFRMVAVDYRLRTLTLLAWLAGCYAVPLALANPLADELGGDAGTVSLIMGAVPVGALVGGLVLTRLVNPALRMRLLLPLAVLTSAPLLGFAADPPLWILLGLLAVSGMCGSYQFVANAAFVLCTPEQSRGRAFGLVASGLQAVQGLGMLLGSLLLAVTSTQLTVALAGACGVVLALLLTRPWHRVMPGVLEQVRTP</sequence>
<feature type="domain" description="Major facilitator superfamily (MFS) profile" evidence="8">
    <location>
        <begin position="261"/>
        <end position="456"/>
    </location>
</feature>
<dbReference type="PROSITE" id="PS50850">
    <property type="entry name" value="MFS"/>
    <property type="match status" value="1"/>
</dbReference>
<protein>
    <submittedName>
        <fullName evidence="9">MFS transporter</fullName>
    </submittedName>
</protein>
<evidence type="ECO:0000256" key="6">
    <source>
        <dbReference type="SAM" id="MobiDB-lite"/>
    </source>
</evidence>
<dbReference type="CDD" id="cd06173">
    <property type="entry name" value="MFS_MefA_like"/>
    <property type="match status" value="1"/>
</dbReference>
<dbReference type="PANTHER" id="PTHR23513">
    <property type="entry name" value="INTEGRAL MEMBRANE EFFLUX PROTEIN-RELATED"/>
    <property type="match status" value="1"/>
</dbReference>
<feature type="region of interest" description="Disordered" evidence="6">
    <location>
        <begin position="1"/>
        <end position="49"/>
    </location>
</feature>
<feature type="transmembrane region" description="Helical" evidence="7">
    <location>
        <begin position="335"/>
        <end position="352"/>
    </location>
</feature>
<evidence type="ECO:0000256" key="2">
    <source>
        <dbReference type="ARBA" id="ARBA00022475"/>
    </source>
</evidence>
<feature type="compositionally biased region" description="Basic and acidic residues" evidence="6">
    <location>
        <begin position="10"/>
        <end position="23"/>
    </location>
</feature>
<feature type="transmembrane region" description="Helical" evidence="7">
    <location>
        <begin position="66"/>
        <end position="90"/>
    </location>
</feature>
<evidence type="ECO:0000256" key="4">
    <source>
        <dbReference type="ARBA" id="ARBA00022989"/>
    </source>
</evidence>
<feature type="transmembrane region" description="Helical" evidence="7">
    <location>
        <begin position="220"/>
        <end position="238"/>
    </location>
</feature>
<evidence type="ECO:0000259" key="8">
    <source>
        <dbReference type="PROSITE" id="PS50850"/>
    </source>
</evidence>
<dbReference type="Pfam" id="PF07690">
    <property type="entry name" value="MFS_1"/>
    <property type="match status" value="2"/>
</dbReference>
<keyword evidence="10" id="KW-1185">Reference proteome</keyword>
<evidence type="ECO:0000256" key="1">
    <source>
        <dbReference type="ARBA" id="ARBA00004651"/>
    </source>
</evidence>
<evidence type="ECO:0000256" key="5">
    <source>
        <dbReference type="ARBA" id="ARBA00023136"/>
    </source>
</evidence>
<dbReference type="RefSeq" id="WP_310913115.1">
    <property type="nucleotide sequence ID" value="NZ_JAVLVT010000006.1"/>
</dbReference>
<accession>A0ABU2HAE3</accession>
<dbReference type="Gene3D" id="1.20.1250.20">
    <property type="entry name" value="MFS general substrate transporter like domains"/>
    <property type="match status" value="1"/>
</dbReference>
<feature type="transmembrane region" description="Helical" evidence="7">
    <location>
        <begin position="96"/>
        <end position="117"/>
    </location>
</feature>
<feature type="transmembrane region" description="Helical" evidence="7">
    <location>
        <begin position="358"/>
        <end position="380"/>
    </location>
</feature>
<dbReference type="EMBL" id="JAVLVT010000006">
    <property type="protein sequence ID" value="MDS1271564.1"/>
    <property type="molecule type" value="Genomic_DNA"/>
</dbReference>
<proteinExistence type="predicted"/>
<dbReference type="InterPro" id="IPR011701">
    <property type="entry name" value="MFS"/>
</dbReference>
<keyword evidence="2" id="KW-1003">Cell membrane</keyword>